<dbReference type="Proteomes" id="UP000038011">
    <property type="component" value="Unassembled WGS sequence"/>
</dbReference>
<evidence type="ECO:0000313" key="2">
    <source>
        <dbReference type="EMBL" id="KPB00221.1"/>
    </source>
</evidence>
<reference evidence="2 3" key="1">
    <citation type="submission" date="2015-01" db="EMBL/GenBank/DDBJ databases">
        <title>Ahrensia donghaiensis sp. nov., a novel dimethylsulphoniopropionate-cleavage bacterium isolated from seawater and emended descriptions of the genus Ahrensia and Ahrensia kielensis.</title>
        <authorList>
            <person name="Liu J."/>
        </authorList>
    </citation>
    <scope>NUCLEOTIDE SEQUENCE [LARGE SCALE GENOMIC DNA]</scope>
    <source>
        <strain evidence="2 3">LZD062</strain>
    </source>
</reference>
<dbReference type="InterPro" id="IPR018306">
    <property type="entry name" value="Phage_T5_Orf172_DNA-bd"/>
</dbReference>
<evidence type="ECO:0000259" key="1">
    <source>
        <dbReference type="Pfam" id="PF10544"/>
    </source>
</evidence>
<protein>
    <recommendedName>
        <fullName evidence="1">Bacteriophage T5 Orf172 DNA-binding domain-containing protein</fullName>
    </recommendedName>
</protein>
<feature type="domain" description="Bacteriophage T5 Orf172 DNA-binding" evidence="1">
    <location>
        <begin position="21"/>
        <end position="95"/>
    </location>
</feature>
<dbReference type="AlphaFoldDB" id="A0A0N0VLB0"/>
<proteinExistence type="predicted"/>
<dbReference type="PATRIC" id="fig|1514904.3.peg.2135"/>
<gene>
    <name evidence="2" type="ORF">SU32_14975</name>
</gene>
<comment type="caution">
    <text evidence="2">The sequence shown here is derived from an EMBL/GenBank/DDBJ whole genome shotgun (WGS) entry which is preliminary data.</text>
</comment>
<dbReference type="Pfam" id="PF10544">
    <property type="entry name" value="T5orf172"/>
    <property type="match status" value="1"/>
</dbReference>
<dbReference type="EMBL" id="JXMU01000027">
    <property type="protein sequence ID" value="KPB00221.1"/>
    <property type="molecule type" value="Genomic_DNA"/>
</dbReference>
<accession>A0A0N0VLB0</accession>
<keyword evidence="3" id="KW-1185">Reference proteome</keyword>
<evidence type="ECO:0000313" key="3">
    <source>
        <dbReference type="Proteomes" id="UP000038011"/>
    </source>
</evidence>
<organism evidence="2 3">
    <name type="scientific">Ahrensia marina</name>
    <dbReference type="NCBI Taxonomy" id="1514904"/>
    <lineage>
        <taxon>Bacteria</taxon>
        <taxon>Pseudomonadati</taxon>
        <taxon>Pseudomonadota</taxon>
        <taxon>Alphaproteobacteria</taxon>
        <taxon>Hyphomicrobiales</taxon>
        <taxon>Ahrensiaceae</taxon>
        <taxon>Ahrensia</taxon>
    </lineage>
</organism>
<name>A0A0N0VLB0_9HYPH</name>
<dbReference type="OrthoDB" id="7863895at2"/>
<sequence length="172" mass="20871">MIQFIPSKSLSNFYVQPIDPGFIYVIQHTEMLKIGRSINPRKRIKEAKTWIPDMRIIGIKPFWNHREKENSIHIGLAQFWKQSEWYDFGNDEFFEYFLDEFRALDDQDINSNSINFTYMMNGTGMSEFTLEQSRERIVKSRFLRKNSQTSIKRVIRCLTKFRYWQSKIIRYE</sequence>
<dbReference type="RefSeq" id="WP_054000190.1">
    <property type="nucleotide sequence ID" value="NZ_JXMU01000027.1"/>
</dbReference>
<dbReference type="STRING" id="1514904.SU32_14975"/>